<evidence type="ECO:0000256" key="1">
    <source>
        <dbReference type="ARBA" id="ARBA00003944"/>
    </source>
</evidence>
<dbReference type="Pfam" id="PF02120">
    <property type="entry name" value="Flg_hook"/>
    <property type="match status" value="1"/>
</dbReference>
<evidence type="ECO:0000259" key="5">
    <source>
        <dbReference type="Pfam" id="PF02120"/>
    </source>
</evidence>
<comment type="function">
    <text evidence="1">Controls the length of the flagellar hook.</text>
</comment>
<keyword evidence="3" id="KW-1005">Bacterial flagellum biogenesis</keyword>
<evidence type="ECO:0000313" key="7">
    <source>
        <dbReference type="Proteomes" id="UP000838748"/>
    </source>
</evidence>
<organism evidence="6 7">
    <name type="scientific">Vibrio marisflavi CECT 7928</name>
    <dbReference type="NCBI Taxonomy" id="634439"/>
    <lineage>
        <taxon>Bacteria</taxon>
        <taxon>Pseudomonadati</taxon>
        <taxon>Pseudomonadota</taxon>
        <taxon>Gammaproteobacteria</taxon>
        <taxon>Vibrionales</taxon>
        <taxon>Vibrionaceae</taxon>
        <taxon>Vibrio</taxon>
    </lineage>
</organism>
<sequence>MPQLGTSSISLVQSQSEKTPQEISNKNSNREGSFSFCSMHKEVTDRPEANSLSKHEASPNQNSSKLSRSKSDSEKKKGHHKKANSKESVESQVNFQALNLFSSTEVKKQPAKTSLKLVKSVDIAAPSKKVASFINADLNLGDAKKKVTNTTVDGTSTSSKAIHESKLFEPLAAEAKELHTSTAVEGSKSASRKLATHTTPLFETSAVAQVTHSQTEQKKPAKLMSDNGSHSLVNLSANQVSPHQLSQQLNTPTLAAQLAKPILQPEKLSLNQSGWERVIQQQFNWQLQNKQQKATLRLHPSELGQLQIQIQVASQHTQVQVIAPNHQVQNTLHQHLHQLQYELAQNTQGSVHVDVSAQNNSGQSQQNQQQQNGNQPSYLHRTIEEKTVVKANKLAHDRLLDTQC</sequence>
<dbReference type="PRINTS" id="PR01007">
    <property type="entry name" value="FLGHOOKFLIK"/>
</dbReference>
<dbReference type="Gene3D" id="3.30.750.140">
    <property type="match status" value="1"/>
</dbReference>
<protein>
    <recommendedName>
        <fullName evidence="5">Flagellar hook-length control protein-like C-terminal domain-containing protein</fullName>
    </recommendedName>
</protein>
<dbReference type="InterPro" id="IPR001635">
    <property type="entry name" value="Flag_hook_Flik"/>
</dbReference>
<proteinExistence type="inferred from homology"/>
<dbReference type="InterPro" id="IPR021136">
    <property type="entry name" value="Flagellar_hook_control-like_C"/>
</dbReference>
<gene>
    <name evidence="6" type="ORF">VMF7928_02584</name>
</gene>
<dbReference type="Proteomes" id="UP000838748">
    <property type="component" value="Unassembled WGS sequence"/>
</dbReference>
<feature type="region of interest" description="Disordered" evidence="4">
    <location>
        <begin position="1"/>
        <end position="90"/>
    </location>
</feature>
<dbReference type="PANTHER" id="PTHR37533:SF2">
    <property type="entry name" value="FLAGELLAR HOOK-LENGTH CONTROL PROTEIN"/>
    <property type="match status" value="1"/>
</dbReference>
<dbReference type="PANTHER" id="PTHR37533">
    <property type="entry name" value="FLAGELLAR HOOK-LENGTH CONTROL PROTEIN"/>
    <property type="match status" value="1"/>
</dbReference>
<accession>A0ABN8E9H2</accession>
<feature type="compositionally biased region" description="Polar residues" evidence="4">
    <location>
        <begin position="1"/>
        <end position="36"/>
    </location>
</feature>
<evidence type="ECO:0000313" key="6">
    <source>
        <dbReference type="EMBL" id="CAH0540037.1"/>
    </source>
</evidence>
<dbReference type="CDD" id="cd17470">
    <property type="entry name" value="T3SS_Flik_C"/>
    <property type="match status" value="1"/>
</dbReference>
<reference evidence="6" key="1">
    <citation type="submission" date="2021-11" db="EMBL/GenBank/DDBJ databases">
        <authorList>
            <person name="Rodrigo-Torres L."/>
            <person name="Arahal R. D."/>
            <person name="Lucena T."/>
        </authorList>
    </citation>
    <scope>NUCLEOTIDE SEQUENCE</scope>
    <source>
        <strain evidence="6">CECT 7928</strain>
    </source>
</reference>
<comment type="similarity">
    <text evidence="2">Belongs to the FliK family.</text>
</comment>
<dbReference type="EMBL" id="CAKLDM010000002">
    <property type="protein sequence ID" value="CAH0540037.1"/>
    <property type="molecule type" value="Genomic_DNA"/>
</dbReference>
<name>A0ABN8E9H2_9VIBR</name>
<dbReference type="InterPro" id="IPR038610">
    <property type="entry name" value="FliK-like_C_sf"/>
</dbReference>
<dbReference type="RefSeq" id="WP_237362073.1">
    <property type="nucleotide sequence ID" value="NZ_CAKLDM010000002.1"/>
</dbReference>
<evidence type="ECO:0000256" key="3">
    <source>
        <dbReference type="ARBA" id="ARBA00022795"/>
    </source>
</evidence>
<feature type="compositionally biased region" description="Basic and acidic residues" evidence="4">
    <location>
        <begin position="39"/>
        <end position="57"/>
    </location>
</feature>
<evidence type="ECO:0000256" key="4">
    <source>
        <dbReference type="SAM" id="MobiDB-lite"/>
    </source>
</evidence>
<feature type="domain" description="Flagellar hook-length control protein-like C-terminal" evidence="5">
    <location>
        <begin position="281"/>
        <end position="363"/>
    </location>
</feature>
<comment type="caution">
    <text evidence="6">The sequence shown here is derived from an EMBL/GenBank/DDBJ whole genome shotgun (WGS) entry which is preliminary data.</text>
</comment>
<dbReference type="InterPro" id="IPR052563">
    <property type="entry name" value="FliK"/>
</dbReference>
<evidence type="ECO:0000256" key="2">
    <source>
        <dbReference type="ARBA" id="ARBA00009149"/>
    </source>
</evidence>
<keyword evidence="7" id="KW-1185">Reference proteome</keyword>